<dbReference type="OrthoDB" id="9811395at2"/>
<evidence type="ECO:0000259" key="5">
    <source>
        <dbReference type="PROSITE" id="PS51007"/>
    </source>
</evidence>
<dbReference type="GO" id="GO:0046872">
    <property type="term" value="F:metal ion binding"/>
    <property type="evidence" value="ECO:0007669"/>
    <property type="project" value="UniProtKB-KW"/>
</dbReference>
<accession>G0J6D0</accession>
<organism evidence="6 7">
    <name type="scientific">Cyclobacterium marinum (strain ATCC 25205 / DSM 745 / LMG 13164 / NCIMB 1802)</name>
    <name type="common">Flectobacillus marinus</name>
    <dbReference type="NCBI Taxonomy" id="880070"/>
    <lineage>
        <taxon>Bacteria</taxon>
        <taxon>Pseudomonadati</taxon>
        <taxon>Bacteroidota</taxon>
        <taxon>Cytophagia</taxon>
        <taxon>Cytophagales</taxon>
        <taxon>Cyclobacteriaceae</taxon>
        <taxon>Cyclobacterium</taxon>
    </lineage>
</organism>
<evidence type="ECO:0000256" key="2">
    <source>
        <dbReference type="ARBA" id="ARBA00022723"/>
    </source>
</evidence>
<evidence type="ECO:0000313" key="7">
    <source>
        <dbReference type="Proteomes" id="UP000001635"/>
    </source>
</evidence>
<dbReference type="EMBL" id="CP002955">
    <property type="protein sequence ID" value="AEL27625.1"/>
    <property type="molecule type" value="Genomic_DNA"/>
</dbReference>
<dbReference type="InterPro" id="IPR011042">
    <property type="entry name" value="6-blade_b-propeller_TolB-like"/>
</dbReference>
<sequence length="584" mass="64889">MNANLQLLFLCFLLSIVSCKDQKENKVESEVSWIIPDSIKLAHQPEVSINSIDKGKNLFQIYCSTCHGNEGRGDGAAGQAMGAQPADLTSEKVLAQAGGEIFYKIAEGKGVMPSFRDLLTEEERWALVGFIQHLKEMEPSTSKTIQPKPIVSDLVIEHFTKVVPRVVRIWEGPDQFLWYATIGGDVYRLPMNDPHQLEKMLELSDHGISRLQGATMHAGQLFLSGNVRVNDNKGTMGRMVRVNWDNSANAQVTVMFTTAEYGTTNTPFDHGWSALQVSKDGKSIFVVSGSRTDHGEVQDNLGAYPNSRDVALTSKIFRIPIDAENLLLPDDLSFLKKSGYLYAEGLRNAYDLALDPKGRLLAVVNSGDYDQNEDMFWVREGFHYGYPWVMGGMESPQQFPDWFPDPSKDPFLNEGAAAWPDDFYNDPEFPEKPKGVEFGKSIVNYGPDADKFRDEITGEIQDASNLGVGITTFTPHSSPLGLVSDNANLLPGRFKGKAMVLRYTSGKKSVLMQPFTSEGEDLLLLDLEFSNAEENFNLNAFSIATGFSQPVDAVLVDENLYVIEYGGRELGGNIWKITFKDSRE</sequence>
<evidence type="ECO:0000256" key="1">
    <source>
        <dbReference type="ARBA" id="ARBA00022617"/>
    </source>
</evidence>
<name>G0J6D0_CYCMS</name>
<dbReference type="Proteomes" id="UP000001635">
    <property type="component" value="Chromosome"/>
</dbReference>
<dbReference type="Gene3D" id="2.120.10.30">
    <property type="entry name" value="TolB, C-terminal domain"/>
    <property type="match status" value="1"/>
</dbReference>
<dbReference type="InterPro" id="IPR009056">
    <property type="entry name" value="Cyt_c-like_dom"/>
</dbReference>
<evidence type="ECO:0000256" key="4">
    <source>
        <dbReference type="PROSITE-ProRule" id="PRU00433"/>
    </source>
</evidence>
<keyword evidence="7" id="KW-1185">Reference proteome</keyword>
<dbReference type="PROSITE" id="PS51007">
    <property type="entry name" value="CYTC"/>
    <property type="match status" value="1"/>
</dbReference>
<dbReference type="STRING" id="880070.Cycma_3916"/>
<dbReference type="InterPro" id="IPR011041">
    <property type="entry name" value="Quinoprot_gluc/sorb_DH_b-prop"/>
</dbReference>
<dbReference type="AlphaFoldDB" id="G0J6D0"/>
<dbReference type="InterPro" id="IPR012938">
    <property type="entry name" value="Glc/Sorbosone_DH"/>
</dbReference>
<reference evidence="7" key="1">
    <citation type="submission" date="2011-07" db="EMBL/GenBank/DDBJ databases">
        <title>The complete genome of Cyclobacterium marinum DSM 745.</title>
        <authorList>
            <person name="Lucas S."/>
            <person name="Han J."/>
            <person name="Lapidus A."/>
            <person name="Bruce D."/>
            <person name="Goodwin L."/>
            <person name="Pitluck S."/>
            <person name="Peters L."/>
            <person name="Kyrpides N."/>
            <person name="Mavromatis K."/>
            <person name="Ivanova N."/>
            <person name="Ovchinnikova G."/>
            <person name="Chertkov O."/>
            <person name="Detter J.C."/>
            <person name="Tapia R."/>
            <person name="Han C."/>
            <person name="Land M."/>
            <person name="Hauser L."/>
            <person name="Markowitz V."/>
            <person name="Cheng J.-F."/>
            <person name="Hugenholtz P."/>
            <person name="Woyke T."/>
            <person name="Wu D."/>
            <person name="Tindall B."/>
            <person name="Schuetze A."/>
            <person name="Brambilla E."/>
            <person name="Klenk H.-P."/>
            <person name="Eisen J.A."/>
        </authorList>
    </citation>
    <scope>NUCLEOTIDE SEQUENCE [LARGE SCALE GENOMIC DNA]</scope>
    <source>
        <strain evidence="7">ATCC 25205 / DSM 745 / LMG 13164 / NCIMB 1802</strain>
    </source>
</reference>
<feature type="domain" description="Cytochrome c" evidence="5">
    <location>
        <begin position="50"/>
        <end position="135"/>
    </location>
</feature>
<dbReference type="RefSeq" id="WP_014021910.1">
    <property type="nucleotide sequence ID" value="NC_015914.1"/>
</dbReference>
<dbReference type="PANTHER" id="PTHR40394">
    <property type="entry name" value="LIPOPROTEIN-RELATED"/>
    <property type="match status" value="1"/>
</dbReference>
<keyword evidence="3 4" id="KW-0408">Iron</keyword>
<dbReference type="eggNOG" id="COG2133">
    <property type="taxonomic scope" value="Bacteria"/>
</dbReference>
<protein>
    <submittedName>
        <fullName evidence="6">Cytochrome c class I</fullName>
    </submittedName>
</protein>
<keyword evidence="1 4" id="KW-0349">Heme</keyword>
<dbReference type="Pfam" id="PF13442">
    <property type="entry name" value="Cytochrome_CBB3"/>
    <property type="match status" value="1"/>
</dbReference>
<dbReference type="SUPFAM" id="SSF46626">
    <property type="entry name" value="Cytochrome c"/>
    <property type="match status" value="1"/>
</dbReference>
<evidence type="ECO:0000256" key="3">
    <source>
        <dbReference type="ARBA" id="ARBA00023004"/>
    </source>
</evidence>
<dbReference type="SUPFAM" id="SSF50952">
    <property type="entry name" value="Soluble quinoprotein glucose dehydrogenase"/>
    <property type="match status" value="1"/>
</dbReference>
<keyword evidence="2 4" id="KW-0479">Metal-binding</keyword>
<dbReference type="Pfam" id="PF07995">
    <property type="entry name" value="GSDH"/>
    <property type="match status" value="1"/>
</dbReference>
<evidence type="ECO:0000313" key="6">
    <source>
        <dbReference type="EMBL" id="AEL27625.1"/>
    </source>
</evidence>
<dbReference type="PANTHER" id="PTHR40394:SF2">
    <property type="entry name" value="QUINOL:CYTOCHROME C OXIDOREDUCTASE MEMBRANE PROTEIN"/>
    <property type="match status" value="1"/>
</dbReference>
<dbReference type="eggNOG" id="COG2010">
    <property type="taxonomic scope" value="Bacteria"/>
</dbReference>
<dbReference type="Gene3D" id="1.10.760.10">
    <property type="entry name" value="Cytochrome c-like domain"/>
    <property type="match status" value="1"/>
</dbReference>
<dbReference type="KEGG" id="cmr:Cycma_3916"/>
<gene>
    <name evidence="6" type="ordered locus">Cycma_3916</name>
</gene>
<dbReference type="InterPro" id="IPR036909">
    <property type="entry name" value="Cyt_c-like_dom_sf"/>
</dbReference>
<dbReference type="HOGENOM" id="CLU_033312_0_0_10"/>
<proteinExistence type="predicted"/>
<dbReference type="GO" id="GO:0020037">
    <property type="term" value="F:heme binding"/>
    <property type="evidence" value="ECO:0007669"/>
    <property type="project" value="InterPro"/>
</dbReference>
<dbReference type="GO" id="GO:0009055">
    <property type="term" value="F:electron transfer activity"/>
    <property type="evidence" value="ECO:0007669"/>
    <property type="project" value="InterPro"/>
</dbReference>